<dbReference type="SUPFAM" id="SSF57716">
    <property type="entry name" value="Glucocorticoid receptor-like (DNA-binding domain)"/>
    <property type="match status" value="1"/>
</dbReference>
<protein>
    <submittedName>
        <fullName evidence="1">Ribosomal protein S14</fullName>
    </submittedName>
</protein>
<keyword evidence="1" id="KW-0687">Ribonucleoprotein</keyword>
<organism evidence="1">
    <name type="scientific">Balanophora laxiflora</name>
    <dbReference type="NCBI Taxonomy" id="1128103"/>
    <lineage>
        <taxon>Eukaryota</taxon>
        <taxon>Viridiplantae</taxon>
        <taxon>Streptophyta</taxon>
        <taxon>Embryophyta</taxon>
        <taxon>Tracheophyta</taxon>
        <taxon>Spermatophyta</taxon>
        <taxon>Magnoliopsida</taxon>
        <taxon>eudicotyledons</taxon>
        <taxon>Gunneridae</taxon>
        <taxon>Pentapetalae</taxon>
        <taxon>Santalales</taxon>
        <taxon>Balanophoraceae</taxon>
        <taxon>Balanophora</taxon>
    </lineage>
</organism>
<gene>
    <name evidence="1" type="primary">rps14</name>
    <name evidence="1" type="ORF">Ballaxpp004</name>
</gene>
<dbReference type="AlphaFoldDB" id="A0A451GIL2"/>
<dbReference type="EMBL" id="KX784265">
    <property type="protein sequence ID" value="AZZ88958.1"/>
    <property type="molecule type" value="Genomic_DNA"/>
</dbReference>
<accession>A0A451GIL2</accession>
<reference evidence="1" key="1">
    <citation type="journal article" date="2018" name="Proc. Natl. Acad. Sci. U.S.A.">
        <title>A novel genetic code and record-setting AT-richness in the highly reduced plastid genome of the holoparasitic plant Balanophora.</title>
        <authorList>
            <person name="Su H.-J."/>
            <person name="Barkman T."/>
            <person name="Hao W."/>
            <person name="Jones S.S."/>
            <person name="Naumann J."/>
            <person name="Skippington E."/>
            <person name="Wafula E.K."/>
            <person name="Hu J.-M."/>
            <person name="Palmer J.D."/>
            <person name="dePamphilis C.W."/>
        </authorList>
    </citation>
    <scope>NUCLEOTIDE SEQUENCE</scope>
</reference>
<name>A0A451GIL2_9MAGN</name>
<dbReference type="InterPro" id="IPR043140">
    <property type="entry name" value="Ribosomal_uS14_sf"/>
</dbReference>
<evidence type="ECO:0000313" key="1">
    <source>
        <dbReference type="EMBL" id="AZZ88958.1"/>
    </source>
</evidence>
<keyword evidence="1" id="KW-0934">Plastid</keyword>
<keyword evidence="1" id="KW-0689">Ribosomal protein</keyword>
<geneLocation type="plastid" evidence="1"/>
<dbReference type="Gene3D" id="4.10.830.10">
    <property type="entry name" value="30s Ribosomal Protein S14, Chain N"/>
    <property type="match status" value="1"/>
</dbReference>
<proteinExistence type="predicted"/>
<sequence length="69" mass="8875">MKHYYIQYKYNIYYLYYKKILLKKNIKIRQYCYLTKKKKSILKNFLLSRYLIHLLINKWLLSGFKRNNW</sequence>
<dbReference type="GO" id="GO:0005840">
    <property type="term" value="C:ribosome"/>
    <property type="evidence" value="ECO:0007669"/>
    <property type="project" value="UniProtKB-KW"/>
</dbReference>